<reference evidence="1 2" key="1">
    <citation type="journal article" date="2014" name="Agronomy (Basel)">
        <title>A Draft Genome Sequence for Ensete ventricosum, the Drought-Tolerant Tree Against Hunger.</title>
        <authorList>
            <person name="Harrison J."/>
            <person name="Moore K.A."/>
            <person name="Paszkiewicz K."/>
            <person name="Jones T."/>
            <person name="Grant M."/>
            <person name="Ambacheew D."/>
            <person name="Muzemil S."/>
            <person name="Studholme D.J."/>
        </authorList>
    </citation>
    <scope>NUCLEOTIDE SEQUENCE [LARGE SCALE GENOMIC DNA]</scope>
</reference>
<gene>
    <name evidence="1" type="ORF">B296_00035688</name>
</gene>
<dbReference type="Proteomes" id="UP000287651">
    <property type="component" value="Unassembled WGS sequence"/>
</dbReference>
<dbReference type="PANTHER" id="PTHR11063:SF8">
    <property type="entry name" value="DELTA-1-PYRROLINE-5-CARBOXYLATE SYNTHASE"/>
    <property type="match status" value="1"/>
</dbReference>
<name>A0A426ZA86_ENSVE</name>
<dbReference type="GO" id="GO:1901607">
    <property type="term" value="P:alpha-amino acid biosynthetic process"/>
    <property type="evidence" value="ECO:0007669"/>
    <property type="project" value="UniProtKB-ARBA"/>
</dbReference>
<evidence type="ECO:0008006" key="3">
    <source>
        <dbReference type="Google" id="ProtNLM"/>
    </source>
</evidence>
<sequence>MRYVQIKELNSSGFEVIMVTSGAVGVGRQRLRYRKLVNSSFADLQKPQVELDGKACASVGQSGLMALYDALFSQA</sequence>
<dbReference type="SUPFAM" id="SSF53633">
    <property type="entry name" value="Carbamate kinase-like"/>
    <property type="match status" value="1"/>
</dbReference>
<accession>A0A426ZA86</accession>
<dbReference type="GO" id="GO:0005524">
    <property type="term" value="F:ATP binding"/>
    <property type="evidence" value="ECO:0007669"/>
    <property type="project" value="InterPro"/>
</dbReference>
<proteinExistence type="predicted"/>
<dbReference type="AlphaFoldDB" id="A0A426ZA86"/>
<dbReference type="GO" id="GO:0016301">
    <property type="term" value="F:kinase activity"/>
    <property type="evidence" value="ECO:0007669"/>
    <property type="project" value="InterPro"/>
</dbReference>
<evidence type="ECO:0000313" key="1">
    <source>
        <dbReference type="EMBL" id="RRT60898.1"/>
    </source>
</evidence>
<dbReference type="InterPro" id="IPR036393">
    <property type="entry name" value="AceGlu_kinase-like_sf"/>
</dbReference>
<dbReference type="Gene3D" id="3.40.1160.10">
    <property type="entry name" value="Acetylglutamate kinase-like"/>
    <property type="match status" value="1"/>
</dbReference>
<dbReference type="InterPro" id="IPR001057">
    <property type="entry name" value="Glu/AcGlu_kinase"/>
</dbReference>
<dbReference type="EMBL" id="AMZH03007608">
    <property type="protein sequence ID" value="RRT60898.1"/>
    <property type="molecule type" value="Genomic_DNA"/>
</dbReference>
<comment type="caution">
    <text evidence="1">The sequence shown here is derived from an EMBL/GenBank/DDBJ whole genome shotgun (WGS) entry which is preliminary data.</text>
</comment>
<organism evidence="1 2">
    <name type="scientific">Ensete ventricosum</name>
    <name type="common">Abyssinian banana</name>
    <name type="synonym">Musa ensete</name>
    <dbReference type="NCBI Taxonomy" id="4639"/>
    <lineage>
        <taxon>Eukaryota</taxon>
        <taxon>Viridiplantae</taxon>
        <taxon>Streptophyta</taxon>
        <taxon>Embryophyta</taxon>
        <taxon>Tracheophyta</taxon>
        <taxon>Spermatophyta</taxon>
        <taxon>Magnoliopsida</taxon>
        <taxon>Liliopsida</taxon>
        <taxon>Zingiberales</taxon>
        <taxon>Musaceae</taxon>
        <taxon>Ensete</taxon>
    </lineage>
</organism>
<evidence type="ECO:0000313" key="2">
    <source>
        <dbReference type="Proteomes" id="UP000287651"/>
    </source>
</evidence>
<dbReference type="PRINTS" id="PR00474">
    <property type="entry name" value="GLU5KINASE"/>
</dbReference>
<protein>
    <recommendedName>
        <fullName evidence="3">Aspartate/glutamate/uridylate kinase domain-containing protein</fullName>
    </recommendedName>
</protein>
<dbReference type="PANTHER" id="PTHR11063">
    <property type="entry name" value="GLUTAMATE SEMIALDEHYDE DEHYDROGENASE"/>
    <property type="match status" value="1"/>
</dbReference>
<dbReference type="GO" id="GO:0004350">
    <property type="term" value="F:glutamate-5-semialdehyde dehydrogenase activity"/>
    <property type="evidence" value="ECO:0007669"/>
    <property type="project" value="TreeGrafter"/>
</dbReference>